<dbReference type="AlphaFoldDB" id="A0A8H7VSR0"/>
<evidence type="ECO:0000313" key="3">
    <source>
        <dbReference type="Proteomes" id="UP000613177"/>
    </source>
</evidence>
<comment type="caution">
    <text evidence="2">The sequence shown here is derived from an EMBL/GenBank/DDBJ whole genome shotgun (WGS) entry which is preliminary data.</text>
</comment>
<name>A0A8H7VSR0_9FUNG</name>
<sequence length="190" mass="20804">MRFSALLITAAVVVSGNDLLANAATFQRREISEPVQVCHAKLREATTELTAVRDGVSEFTSSAGYFAALGVQSKEQSLDGILRETSELCCRGLSISMSDEETDASIDIISPMIDEAIGALQMIGDKKPEFDNTPLTTILVKNDIKSMERHTKSLLDCFSQESPEDRYTTIRDLSHKLGDAFSSARFTYGI</sequence>
<evidence type="ECO:0000256" key="1">
    <source>
        <dbReference type="SAM" id="SignalP"/>
    </source>
</evidence>
<dbReference type="EMBL" id="JAEPRE010000228">
    <property type="protein sequence ID" value="KAG2230017.1"/>
    <property type="molecule type" value="Genomic_DNA"/>
</dbReference>
<keyword evidence="3" id="KW-1185">Reference proteome</keyword>
<dbReference type="Proteomes" id="UP000613177">
    <property type="component" value="Unassembled WGS sequence"/>
</dbReference>
<feature type="chain" id="PRO_5034671106" evidence="1">
    <location>
        <begin position="17"/>
        <end position="190"/>
    </location>
</feature>
<keyword evidence="1" id="KW-0732">Signal</keyword>
<organism evidence="2 3">
    <name type="scientific">Thamnidium elegans</name>
    <dbReference type="NCBI Taxonomy" id="101142"/>
    <lineage>
        <taxon>Eukaryota</taxon>
        <taxon>Fungi</taxon>
        <taxon>Fungi incertae sedis</taxon>
        <taxon>Mucoromycota</taxon>
        <taxon>Mucoromycotina</taxon>
        <taxon>Mucoromycetes</taxon>
        <taxon>Mucorales</taxon>
        <taxon>Mucorineae</taxon>
        <taxon>Mucoraceae</taxon>
        <taxon>Thamnidium</taxon>
    </lineage>
</organism>
<protein>
    <submittedName>
        <fullName evidence="2">Uncharacterized protein</fullName>
    </submittedName>
</protein>
<accession>A0A8H7VSR0</accession>
<feature type="signal peptide" evidence="1">
    <location>
        <begin position="1"/>
        <end position="16"/>
    </location>
</feature>
<gene>
    <name evidence="2" type="ORF">INT48_003063</name>
</gene>
<proteinExistence type="predicted"/>
<evidence type="ECO:0000313" key="2">
    <source>
        <dbReference type="EMBL" id="KAG2230017.1"/>
    </source>
</evidence>
<reference evidence="2" key="1">
    <citation type="submission" date="2021-01" db="EMBL/GenBank/DDBJ databases">
        <title>Metabolic potential, ecology and presence of endohyphal bacteria is reflected in genomic diversity of Mucoromycotina.</title>
        <authorList>
            <person name="Muszewska A."/>
            <person name="Okrasinska A."/>
            <person name="Steczkiewicz K."/>
            <person name="Drgas O."/>
            <person name="Orlowska M."/>
            <person name="Perlinska-Lenart U."/>
            <person name="Aleksandrzak-Piekarczyk T."/>
            <person name="Szatraj K."/>
            <person name="Zielenkiewicz U."/>
            <person name="Pilsyk S."/>
            <person name="Malc E."/>
            <person name="Mieczkowski P."/>
            <person name="Kruszewska J.S."/>
            <person name="Biernat P."/>
            <person name="Pawlowska J."/>
        </authorList>
    </citation>
    <scope>NUCLEOTIDE SEQUENCE</scope>
    <source>
        <strain evidence="2">WA0000018081</strain>
    </source>
</reference>